<evidence type="ECO:0000256" key="1">
    <source>
        <dbReference type="ARBA" id="ARBA00001498"/>
    </source>
</evidence>
<evidence type="ECO:0000313" key="12">
    <source>
        <dbReference type="EMBL" id="GMI41181.1"/>
    </source>
</evidence>
<dbReference type="EMBL" id="BRYA01000143">
    <property type="protein sequence ID" value="GMI41181.1"/>
    <property type="molecule type" value="Genomic_DNA"/>
</dbReference>
<feature type="region of interest" description="Disordered" evidence="8">
    <location>
        <begin position="723"/>
        <end position="765"/>
    </location>
</feature>
<dbReference type="Proteomes" id="UP001165065">
    <property type="component" value="Unassembled WGS sequence"/>
</dbReference>
<dbReference type="PROSITE" id="PS00916">
    <property type="entry name" value="PI3_4_KINASE_2"/>
    <property type="match status" value="1"/>
</dbReference>
<dbReference type="GO" id="GO:0005524">
    <property type="term" value="F:ATP binding"/>
    <property type="evidence" value="ECO:0007669"/>
    <property type="project" value="UniProtKB-KW"/>
</dbReference>
<feature type="compositionally biased region" description="Basic and acidic residues" evidence="8">
    <location>
        <begin position="1168"/>
        <end position="1181"/>
    </location>
</feature>
<feature type="compositionally biased region" description="Basic and acidic residues" evidence="8">
    <location>
        <begin position="744"/>
        <end position="757"/>
    </location>
</feature>
<dbReference type="FunFam" id="3.30.1010.10:FF:000008">
    <property type="entry name" value="Phosphatidylinositol 4,5-bisphosphate 3-kinase catalytic subunit gamma"/>
    <property type="match status" value="1"/>
</dbReference>
<dbReference type="InterPro" id="IPR000595">
    <property type="entry name" value="cNMP-bd_dom"/>
</dbReference>
<dbReference type="Pfam" id="PF00454">
    <property type="entry name" value="PI3_PI4_kinase"/>
    <property type="match status" value="1"/>
</dbReference>
<keyword evidence="13" id="KW-1185">Reference proteome</keyword>
<dbReference type="PROSITE" id="PS51545">
    <property type="entry name" value="PIK_HELICAL"/>
    <property type="match status" value="1"/>
</dbReference>
<keyword evidence="7" id="KW-0175">Coiled coil</keyword>
<dbReference type="PANTHER" id="PTHR10048">
    <property type="entry name" value="PHOSPHATIDYLINOSITOL KINASE"/>
    <property type="match status" value="1"/>
</dbReference>
<evidence type="ECO:0000256" key="8">
    <source>
        <dbReference type="SAM" id="MobiDB-lite"/>
    </source>
</evidence>
<dbReference type="GO" id="GO:0016303">
    <property type="term" value="F:1-phosphatidylinositol-3-kinase activity"/>
    <property type="evidence" value="ECO:0007669"/>
    <property type="project" value="UniProtKB-EC"/>
</dbReference>
<dbReference type="GO" id="GO:0032060">
    <property type="term" value="P:bleb assembly"/>
    <property type="evidence" value="ECO:0007669"/>
    <property type="project" value="UniProtKB-ARBA"/>
</dbReference>
<evidence type="ECO:0000313" key="13">
    <source>
        <dbReference type="Proteomes" id="UP001165065"/>
    </source>
</evidence>
<dbReference type="Gene3D" id="1.10.1070.11">
    <property type="entry name" value="Phosphatidylinositol 3-/4-kinase, catalytic domain"/>
    <property type="match status" value="1"/>
</dbReference>
<dbReference type="Gene3D" id="2.60.120.10">
    <property type="entry name" value="Jelly Rolls"/>
    <property type="match status" value="1"/>
</dbReference>
<dbReference type="PROSITE" id="PS50290">
    <property type="entry name" value="PI3_4_KINASE_3"/>
    <property type="match status" value="1"/>
</dbReference>
<dbReference type="PRINTS" id="PR00103">
    <property type="entry name" value="CAMPKINASE"/>
</dbReference>
<evidence type="ECO:0000259" key="11">
    <source>
        <dbReference type="PROSITE" id="PS51545"/>
    </source>
</evidence>
<dbReference type="InterPro" id="IPR018936">
    <property type="entry name" value="PI3/4_kinase_CS"/>
</dbReference>
<dbReference type="SMART" id="SM00100">
    <property type="entry name" value="cNMP"/>
    <property type="match status" value="1"/>
</dbReference>
<dbReference type="InterPro" id="IPR035448">
    <property type="entry name" value="PI3Kc"/>
</dbReference>
<evidence type="ECO:0000256" key="6">
    <source>
        <dbReference type="ARBA" id="ARBA00022840"/>
    </source>
</evidence>
<feature type="compositionally biased region" description="Basic and acidic residues" evidence="8">
    <location>
        <begin position="60"/>
        <end position="88"/>
    </location>
</feature>
<dbReference type="PROSITE" id="PS50042">
    <property type="entry name" value="CNMP_BINDING_3"/>
    <property type="match status" value="1"/>
</dbReference>
<dbReference type="SUPFAM" id="SSF56112">
    <property type="entry name" value="Protein kinase-like (PK-like)"/>
    <property type="match status" value="1"/>
</dbReference>
<dbReference type="SUPFAM" id="SSF51206">
    <property type="entry name" value="cAMP-binding domain-like"/>
    <property type="match status" value="1"/>
</dbReference>
<dbReference type="InterPro" id="IPR018488">
    <property type="entry name" value="cNMP-bd_CS"/>
</dbReference>
<dbReference type="PROSITE" id="PS00888">
    <property type="entry name" value="CNMP_BINDING_1"/>
    <property type="match status" value="1"/>
</dbReference>
<evidence type="ECO:0000256" key="3">
    <source>
        <dbReference type="ARBA" id="ARBA00022679"/>
    </source>
</evidence>
<dbReference type="FunFam" id="1.10.1070.11:FF:000001">
    <property type="entry name" value="Phosphatidylinositol 4,5-bisphosphate 3-kinase catalytic subunit"/>
    <property type="match status" value="1"/>
</dbReference>
<sequence length="1370" mass="153539">MDLPPPLPPPATAPRNRSVIFNGKSTLVTSNDQSSSSLPQNSNSTGNKVHFDTGFTVPKGRRELVKRSESRISRDLDAPKPQRKTESAFENEKLRKMLGQEKRKRQDLEKKCHNLLSEIEELRDKLQRLELSGSNSGGISAGGLRVGGFSFLKSIPILQSLSEAQLSKLSASLESRRFMDGDVIINQGDPGNTFYVIETGEVVVTVKEFSSEPSAPGQPLPFTSKTLMTLGPGDYFGERALLTDEPRAASCTAQGSVLCQMLDAETFNEALSGVQDLLGDRIQAYEHDLKATSVQQLENHIRLYTEALTEVRSAGPIIDSATKRRTSSSQNPTGMKGKVVLEILENVNPESDIKGIIANIQASLQLSFASSVALYLVRNTPDEEDNDGGRPSSPLSLLSCVDLMGDGSQTLQQVALNCASSGVPVTNSEGLENAEDVMFFPLKETDNHGVNFIASPVYFSESESQTQRSLNDIRAVIVVHRPQNVFEALDIDILNSVANHVGEVFRNKNEHLNIIEGIGNVRDIDLCNEFFALRLETLSRFPSHVAREVFLRINIWHGTEPIATEYQSPTAPVLARTTASDGRRGSDANEIALKSQFHSEGGDGFADFGGDVASFGITVRNLPLASKIIVTCHNAKNQSIIGHFIVPVFSEDKTIHSFQSESLIFVHTELTEHMREFESVGAESSGNMALDFVSGCASVVKSKRNNGTVPLVEKFKHIDTEQLMQPGYSDTKKKRRSSVTKKTSQRDKVGSSRRGERSSMQSDADVLSHSKFLPSAVKDIILSVHLEGLTEDEKKLLWMSRRELKDYPSALPTLLLAVDYGDRNQVVEAESMMEEWAESENPLDALQLLDVRYASPKVREYAVRMLNVMTDEELSEVMLQLVQVLKFEPHYDTALCRFLLRRSLLNPFVCGHTLFWMLQSERHVADTKHHCRVLLELYLRNCGEHRVSLGHQMFIVNRLEEVCQIVKKADNTNRGNVLKDELKKIVFPKSFQLPLDPYKTCKGIDVSKCRVMSSKKMPLWLTFVREDPWEPNFVVLFKSGDDLRQDQLTLQIMRVMDRLWKDEGLDLKMSTYRCSATGFEQGMLEVVQDSATIAGITCSGLSGQRGRLLEITKETMKGRGSIERWLERHNGGKRTDNLLQETKPAREMLVDFSAPTVPTVDQPSKGFEVNEREPNSMHDPTEERKIEFVNPIQQGTKMYNALENFTKSCAGYAVATYVLGIGDRHNDNVMVTKDGKFFHIDFGHFLGNFKSKFGYKRERAPFVFTQHMAQVLGGRRVGERYRKFEDSCAQAFNILRRHSNTFLVLFNLMIGCQIPELESSQDLLWLVDTMKVQESDEEAAGRFEKLIHESLKCQTTRVMHLLHIIKHDKG</sequence>
<dbReference type="EC" id="2.7.1.137" evidence="2"/>
<dbReference type="Gene3D" id="3.30.1010.10">
    <property type="entry name" value="Phosphatidylinositol 3-kinase Catalytic Subunit, Chain A, domain 4"/>
    <property type="match status" value="1"/>
</dbReference>
<dbReference type="PANTHER" id="PTHR10048:SF14">
    <property type="entry name" value="LD28067P"/>
    <property type="match status" value="1"/>
</dbReference>
<feature type="domain" description="Cyclic nucleotide-binding" evidence="9">
    <location>
        <begin position="157"/>
        <end position="288"/>
    </location>
</feature>
<feature type="region of interest" description="Disordered" evidence="8">
    <location>
        <begin position="1"/>
        <end position="88"/>
    </location>
</feature>
<dbReference type="GO" id="GO:0005737">
    <property type="term" value="C:cytoplasm"/>
    <property type="evidence" value="ECO:0007669"/>
    <property type="project" value="TreeGrafter"/>
</dbReference>
<feature type="region of interest" description="Disordered" evidence="8">
    <location>
        <begin position="1160"/>
        <end position="1181"/>
    </location>
</feature>
<evidence type="ECO:0000256" key="2">
    <source>
        <dbReference type="ARBA" id="ARBA00012073"/>
    </source>
</evidence>
<evidence type="ECO:0000256" key="4">
    <source>
        <dbReference type="ARBA" id="ARBA00022741"/>
    </source>
</evidence>
<dbReference type="InterPro" id="IPR000403">
    <property type="entry name" value="PI3/4_kinase_cat_dom"/>
</dbReference>
<keyword evidence="3" id="KW-0808">Transferase</keyword>
<dbReference type="PROSITE" id="PS00915">
    <property type="entry name" value="PI3_4_KINASE_1"/>
    <property type="match status" value="1"/>
</dbReference>
<dbReference type="SUPFAM" id="SSF48371">
    <property type="entry name" value="ARM repeat"/>
    <property type="match status" value="1"/>
</dbReference>
<feature type="coiled-coil region" evidence="7">
    <location>
        <begin position="91"/>
        <end position="132"/>
    </location>
</feature>
<dbReference type="Pfam" id="PF00613">
    <property type="entry name" value="PI3Ka"/>
    <property type="match status" value="1"/>
</dbReference>
<feature type="domain" description="PI3K/PI4K catalytic" evidence="10">
    <location>
        <begin position="1005"/>
        <end position="1355"/>
    </location>
</feature>
<protein>
    <recommendedName>
        <fullName evidence="2">phosphatidylinositol 3-kinase</fullName>
        <ecNumber evidence="2">2.7.1.137</ecNumber>
    </recommendedName>
</protein>
<dbReference type="InterPro" id="IPR001263">
    <property type="entry name" value="PI3K_accessory_dom"/>
</dbReference>
<organism evidence="12 13">
    <name type="scientific">Triparma columacea</name>
    <dbReference type="NCBI Taxonomy" id="722753"/>
    <lineage>
        <taxon>Eukaryota</taxon>
        <taxon>Sar</taxon>
        <taxon>Stramenopiles</taxon>
        <taxon>Ochrophyta</taxon>
        <taxon>Bolidophyceae</taxon>
        <taxon>Parmales</taxon>
        <taxon>Triparmaceae</taxon>
        <taxon>Triparma</taxon>
    </lineage>
</organism>
<evidence type="ECO:0000259" key="10">
    <source>
        <dbReference type="PROSITE" id="PS50290"/>
    </source>
</evidence>
<feature type="compositionally biased region" description="Low complexity" evidence="8">
    <location>
        <begin position="30"/>
        <end position="44"/>
    </location>
</feature>
<keyword evidence="4" id="KW-0547">Nucleotide-binding</keyword>
<dbReference type="InterPro" id="IPR036940">
    <property type="entry name" value="PI3/4_kinase_cat_sf"/>
</dbReference>
<dbReference type="SMART" id="SM00145">
    <property type="entry name" value="PI3Ka"/>
    <property type="match status" value="1"/>
</dbReference>
<evidence type="ECO:0000256" key="7">
    <source>
        <dbReference type="SAM" id="Coils"/>
    </source>
</evidence>
<dbReference type="InterPro" id="IPR014710">
    <property type="entry name" value="RmlC-like_jellyroll"/>
</dbReference>
<dbReference type="Pfam" id="PF00027">
    <property type="entry name" value="cNMP_binding"/>
    <property type="match status" value="1"/>
</dbReference>
<dbReference type="GO" id="GO:0035005">
    <property type="term" value="F:1-phosphatidylinositol-4-phosphate 3-kinase activity"/>
    <property type="evidence" value="ECO:0007669"/>
    <property type="project" value="TreeGrafter"/>
</dbReference>
<feature type="domain" description="PIK helical" evidence="11">
    <location>
        <begin position="763"/>
        <end position="941"/>
    </location>
</feature>
<dbReference type="InterPro" id="IPR011009">
    <property type="entry name" value="Kinase-like_dom_sf"/>
</dbReference>
<keyword evidence="6" id="KW-0067">ATP-binding</keyword>
<dbReference type="SMART" id="SM00146">
    <property type="entry name" value="PI3Kc"/>
    <property type="match status" value="1"/>
</dbReference>
<dbReference type="GO" id="GO:0005886">
    <property type="term" value="C:plasma membrane"/>
    <property type="evidence" value="ECO:0007669"/>
    <property type="project" value="TreeGrafter"/>
</dbReference>
<dbReference type="InterPro" id="IPR015433">
    <property type="entry name" value="PI3/4_kinase"/>
</dbReference>
<dbReference type="GO" id="GO:0043491">
    <property type="term" value="P:phosphatidylinositol 3-kinase/protein kinase B signal transduction"/>
    <property type="evidence" value="ECO:0007669"/>
    <property type="project" value="TreeGrafter"/>
</dbReference>
<feature type="compositionally biased region" description="Pro residues" evidence="8">
    <location>
        <begin position="1"/>
        <end position="12"/>
    </location>
</feature>
<name>A0A9W7GDL6_9STRA</name>
<dbReference type="Gene3D" id="1.25.40.70">
    <property type="entry name" value="Phosphatidylinositol 3-kinase, accessory domain (PIK)"/>
    <property type="match status" value="1"/>
</dbReference>
<gene>
    <name evidence="12" type="ORF">TrCOL_g2739</name>
</gene>
<dbReference type="InterPro" id="IPR016024">
    <property type="entry name" value="ARM-type_fold"/>
</dbReference>
<accession>A0A9W7GDL6</accession>
<dbReference type="CDD" id="cd00891">
    <property type="entry name" value="PI3Kc"/>
    <property type="match status" value="1"/>
</dbReference>
<comment type="caution">
    <text evidence="12">The sequence shown here is derived from an EMBL/GenBank/DDBJ whole genome shotgun (WGS) entry which is preliminary data.</text>
</comment>
<dbReference type="GO" id="GO:0050920">
    <property type="term" value="P:regulation of chemotaxis"/>
    <property type="evidence" value="ECO:0007669"/>
    <property type="project" value="UniProtKB-ARBA"/>
</dbReference>
<reference evidence="13" key="1">
    <citation type="journal article" date="2023" name="Commun. Biol.">
        <title>Genome analysis of Parmales, the sister group of diatoms, reveals the evolutionary specialization of diatoms from phago-mixotrophs to photoautotrophs.</title>
        <authorList>
            <person name="Ban H."/>
            <person name="Sato S."/>
            <person name="Yoshikawa S."/>
            <person name="Yamada K."/>
            <person name="Nakamura Y."/>
            <person name="Ichinomiya M."/>
            <person name="Sato N."/>
            <person name="Blanc-Mathieu R."/>
            <person name="Endo H."/>
            <person name="Kuwata A."/>
            <person name="Ogata H."/>
        </authorList>
    </citation>
    <scope>NUCLEOTIDE SEQUENCE [LARGE SCALE GENOMIC DNA]</scope>
</reference>
<dbReference type="GO" id="GO:0016477">
    <property type="term" value="P:cell migration"/>
    <property type="evidence" value="ECO:0007669"/>
    <property type="project" value="TreeGrafter"/>
</dbReference>
<comment type="catalytic activity">
    <reaction evidence="1">
        <text>a 1,2-diacyl-sn-glycero-3-phospho-(1D-myo-inositol) + ATP = a 1,2-diacyl-sn-glycero-3-phospho-(1D-myo-inositol-3-phosphate) + ADP + H(+)</text>
        <dbReference type="Rhea" id="RHEA:12709"/>
        <dbReference type="ChEBI" id="CHEBI:15378"/>
        <dbReference type="ChEBI" id="CHEBI:30616"/>
        <dbReference type="ChEBI" id="CHEBI:57880"/>
        <dbReference type="ChEBI" id="CHEBI:58088"/>
        <dbReference type="ChEBI" id="CHEBI:456216"/>
        <dbReference type="EC" id="2.7.1.137"/>
    </reaction>
</comment>
<dbReference type="OrthoDB" id="67688at2759"/>
<dbReference type="GO" id="GO:0005942">
    <property type="term" value="C:phosphatidylinositol 3-kinase complex"/>
    <property type="evidence" value="ECO:0007669"/>
    <property type="project" value="TreeGrafter"/>
</dbReference>
<evidence type="ECO:0000259" key="9">
    <source>
        <dbReference type="PROSITE" id="PS50042"/>
    </source>
</evidence>
<evidence type="ECO:0000256" key="5">
    <source>
        <dbReference type="ARBA" id="ARBA00022777"/>
    </source>
</evidence>
<proteinExistence type="predicted"/>
<dbReference type="CDD" id="cd00038">
    <property type="entry name" value="CAP_ED"/>
    <property type="match status" value="1"/>
</dbReference>
<dbReference type="InterPro" id="IPR042236">
    <property type="entry name" value="PI3K_accessory_sf"/>
</dbReference>
<dbReference type="InterPro" id="IPR018490">
    <property type="entry name" value="cNMP-bd_dom_sf"/>
</dbReference>
<dbReference type="GO" id="GO:0048015">
    <property type="term" value="P:phosphatidylinositol-mediated signaling"/>
    <property type="evidence" value="ECO:0007669"/>
    <property type="project" value="TreeGrafter"/>
</dbReference>
<keyword evidence="5" id="KW-0418">Kinase</keyword>